<keyword evidence="2" id="KW-1185">Reference proteome</keyword>
<dbReference type="EMBL" id="CAWUPB010001165">
    <property type="protein sequence ID" value="CAK7344885.1"/>
    <property type="molecule type" value="Genomic_DNA"/>
</dbReference>
<evidence type="ECO:0000313" key="1">
    <source>
        <dbReference type="EMBL" id="CAK7344885.1"/>
    </source>
</evidence>
<gene>
    <name evidence="1" type="ORF">DCAF_LOCUS17996</name>
</gene>
<accession>A0AAV1S1R5</accession>
<organism evidence="1 2">
    <name type="scientific">Dovyalis caffra</name>
    <dbReference type="NCBI Taxonomy" id="77055"/>
    <lineage>
        <taxon>Eukaryota</taxon>
        <taxon>Viridiplantae</taxon>
        <taxon>Streptophyta</taxon>
        <taxon>Embryophyta</taxon>
        <taxon>Tracheophyta</taxon>
        <taxon>Spermatophyta</taxon>
        <taxon>Magnoliopsida</taxon>
        <taxon>eudicotyledons</taxon>
        <taxon>Gunneridae</taxon>
        <taxon>Pentapetalae</taxon>
        <taxon>rosids</taxon>
        <taxon>fabids</taxon>
        <taxon>Malpighiales</taxon>
        <taxon>Salicaceae</taxon>
        <taxon>Flacourtieae</taxon>
        <taxon>Dovyalis</taxon>
    </lineage>
</organism>
<proteinExistence type="predicted"/>
<dbReference type="AlphaFoldDB" id="A0AAV1S1R5"/>
<evidence type="ECO:0000313" key="2">
    <source>
        <dbReference type="Proteomes" id="UP001314170"/>
    </source>
</evidence>
<protein>
    <submittedName>
        <fullName evidence="1">Uncharacterized protein</fullName>
    </submittedName>
</protein>
<dbReference type="Proteomes" id="UP001314170">
    <property type="component" value="Unassembled WGS sequence"/>
</dbReference>
<reference evidence="1 2" key="1">
    <citation type="submission" date="2024-01" db="EMBL/GenBank/DDBJ databases">
        <authorList>
            <person name="Waweru B."/>
        </authorList>
    </citation>
    <scope>NUCLEOTIDE SEQUENCE [LARGE SCALE GENOMIC DNA]</scope>
</reference>
<comment type="caution">
    <text evidence="1">The sequence shown here is derived from an EMBL/GenBank/DDBJ whole genome shotgun (WGS) entry which is preliminary data.</text>
</comment>
<sequence length="52" mass="5925">MAYQHIGIEELTTKHNKNGVTNLSYGDNTHSLMEAYHHMGIEELTTKHNEKG</sequence>
<name>A0AAV1S1R5_9ROSI</name>